<dbReference type="Pfam" id="PF03992">
    <property type="entry name" value="ABM"/>
    <property type="match status" value="1"/>
</dbReference>
<dbReference type="GO" id="GO:0004497">
    <property type="term" value="F:monooxygenase activity"/>
    <property type="evidence" value="ECO:0007669"/>
    <property type="project" value="UniProtKB-KW"/>
</dbReference>
<evidence type="ECO:0000259" key="1">
    <source>
        <dbReference type="PROSITE" id="PS51725"/>
    </source>
</evidence>
<dbReference type="RefSeq" id="WP_166411091.1">
    <property type="nucleotide sequence ID" value="NZ_CP049869.1"/>
</dbReference>
<reference evidence="2 3" key="1">
    <citation type="submission" date="2020-03" db="EMBL/GenBank/DDBJ databases">
        <title>Sphingomonas sp. nov., isolated from fish.</title>
        <authorList>
            <person name="Hyun D.-W."/>
            <person name="Bae J.-W."/>
        </authorList>
    </citation>
    <scope>NUCLEOTIDE SEQUENCE [LARGE SCALE GENOMIC DNA]</scope>
    <source>
        <strain evidence="2 3">HDW15B</strain>
    </source>
</reference>
<dbReference type="InterPro" id="IPR007138">
    <property type="entry name" value="ABM_dom"/>
</dbReference>
<keyword evidence="2" id="KW-0560">Oxidoreductase</keyword>
<gene>
    <name evidence="2" type="ORF">G7077_07115</name>
</gene>
<evidence type="ECO:0000313" key="2">
    <source>
        <dbReference type="EMBL" id="QIK78698.1"/>
    </source>
</evidence>
<dbReference type="PROSITE" id="PS51725">
    <property type="entry name" value="ABM"/>
    <property type="match status" value="1"/>
</dbReference>
<feature type="domain" description="ABM" evidence="1">
    <location>
        <begin position="2"/>
        <end position="91"/>
    </location>
</feature>
<evidence type="ECO:0000313" key="3">
    <source>
        <dbReference type="Proteomes" id="UP000503222"/>
    </source>
</evidence>
<dbReference type="EMBL" id="CP049869">
    <property type="protein sequence ID" value="QIK78698.1"/>
    <property type="molecule type" value="Genomic_DNA"/>
</dbReference>
<keyword evidence="3" id="KW-1185">Reference proteome</keyword>
<dbReference type="Gene3D" id="3.30.70.100">
    <property type="match status" value="1"/>
</dbReference>
<protein>
    <submittedName>
        <fullName evidence="2">Antibiotic biosynthesis monooxygenase</fullName>
    </submittedName>
</protein>
<organism evidence="2 3">
    <name type="scientific">Sphingomonas piscis</name>
    <dbReference type="NCBI Taxonomy" id="2714943"/>
    <lineage>
        <taxon>Bacteria</taxon>
        <taxon>Pseudomonadati</taxon>
        <taxon>Pseudomonadota</taxon>
        <taxon>Alphaproteobacteria</taxon>
        <taxon>Sphingomonadales</taxon>
        <taxon>Sphingomonadaceae</taxon>
        <taxon>Sphingomonas</taxon>
    </lineage>
</organism>
<dbReference type="InterPro" id="IPR011008">
    <property type="entry name" value="Dimeric_a/b-barrel"/>
</dbReference>
<dbReference type="SUPFAM" id="SSF54909">
    <property type="entry name" value="Dimeric alpha+beta barrel"/>
    <property type="match status" value="1"/>
</dbReference>
<dbReference type="Proteomes" id="UP000503222">
    <property type="component" value="Chromosome"/>
</dbReference>
<dbReference type="KEGG" id="spii:G7077_07115"/>
<sequence length="97" mass="11292">MIVEHAILEVKPGQAAAFEATMRKARSLIEVSPGFQGIEVRPSSDQPERYLLRVIWTDVAAHRDGFRTSDRYEEWRHLLHGFYEPMPTVEYFEESIV</sequence>
<name>A0A6G7YPM6_9SPHN</name>
<proteinExistence type="predicted"/>
<accession>A0A6G7YPM6</accession>
<dbReference type="AlphaFoldDB" id="A0A6G7YPM6"/>
<keyword evidence="2" id="KW-0503">Monooxygenase</keyword>